<dbReference type="Proteomes" id="UP000010824">
    <property type="component" value="Chromosome"/>
</dbReference>
<dbReference type="AlphaFoldDB" id="L0HL13"/>
<keyword evidence="2" id="KW-1185">Reference proteome</keyword>
<organism evidence="1 2">
    <name type="scientific">Methanoregula formicica (strain DSM 22288 / NBRC 105244 / SMSP)</name>
    <dbReference type="NCBI Taxonomy" id="593750"/>
    <lineage>
        <taxon>Archaea</taxon>
        <taxon>Methanobacteriati</taxon>
        <taxon>Methanobacteriota</taxon>
        <taxon>Stenosarchaea group</taxon>
        <taxon>Methanomicrobia</taxon>
        <taxon>Methanomicrobiales</taxon>
        <taxon>Methanoregulaceae</taxon>
        <taxon>Methanoregula</taxon>
    </lineage>
</organism>
<dbReference type="KEGG" id="mfo:Metfor_2761"/>
<reference evidence="2" key="1">
    <citation type="submission" date="2011-12" db="EMBL/GenBank/DDBJ databases">
        <title>Complete sequence of Methanoregula formicicum SMSP.</title>
        <authorList>
            <person name="Lucas S."/>
            <person name="Han J."/>
            <person name="Lapidus A."/>
            <person name="Cheng J.-F."/>
            <person name="Goodwin L."/>
            <person name="Pitluck S."/>
            <person name="Peters L."/>
            <person name="Ovchinnikova G."/>
            <person name="Teshima H."/>
            <person name="Detter J.C."/>
            <person name="Han C."/>
            <person name="Tapia R."/>
            <person name="Land M."/>
            <person name="Hauser L."/>
            <person name="Kyrpides N."/>
            <person name="Ivanova N."/>
            <person name="Pagani I."/>
            <person name="Imachi H."/>
            <person name="Tamaki H."/>
            <person name="Sekiguchi Y."/>
            <person name="Kamagata Y."/>
            <person name="Cadillo-Quiroz H."/>
            <person name="Zinder S."/>
            <person name="Liu W.-T."/>
            <person name="Woyke T."/>
        </authorList>
    </citation>
    <scope>NUCLEOTIDE SEQUENCE [LARGE SCALE GENOMIC DNA]</scope>
    <source>
        <strain evidence="2">DSM 22288 / NBRC 105244 / SMSP</strain>
    </source>
</reference>
<name>L0HL13_METFS</name>
<dbReference type="HOGENOM" id="CLU_2079415_0_0_2"/>
<dbReference type="EMBL" id="CP003167">
    <property type="protein sequence ID" value="AGB03744.1"/>
    <property type="molecule type" value="Genomic_DNA"/>
</dbReference>
<dbReference type="GeneID" id="14308544"/>
<accession>L0HL13</accession>
<gene>
    <name evidence="1" type="ordered locus">Metfor_2761</name>
</gene>
<reference evidence="1 2" key="2">
    <citation type="journal article" date="2014" name="Genome Announc.">
        <title>Complete Genome Sequence of Methanoregula formicica SMSPT, a Mesophilic Hydrogenotrophic Methanogen Isolated from a Methanogenic Upflow Anaerobic Sludge Blanket Reactor.</title>
        <authorList>
            <person name="Yamamoto K."/>
            <person name="Tamaki H."/>
            <person name="Cadillo-Quiroz H."/>
            <person name="Imachi H."/>
            <person name="Kyrpides N."/>
            <person name="Woyke T."/>
            <person name="Goodwin L."/>
            <person name="Zinder S.H."/>
            <person name="Kamagata Y."/>
            <person name="Liu W.T."/>
        </authorList>
    </citation>
    <scope>NUCLEOTIDE SEQUENCE [LARGE SCALE GENOMIC DNA]</scope>
    <source>
        <strain evidence="2">DSM 22288 / NBRC 105244 / SMSP</strain>
    </source>
</reference>
<sequence>MVSKNYKPCTDPAKTTPYLVERRTGLRGQHIGAAPAPRGSMRRQTLALLNERDPEIPYVKFENALRDLVCSFMERQDRMNGELLRRMIDLQYRMEDIEADLPVVNRKEHANDAGAPQ</sequence>
<dbReference type="STRING" id="593750.Metfor_2761"/>
<evidence type="ECO:0000313" key="2">
    <source>
        <dbReference type="Proteomes" id="UP000010824"/>
    </source>
</evidence>
<dbReference type="InParanoid" id="L0HL13"/>
<dbReference type="RefSeq" id="WP_015286706.1">
    <property type="nucleotide sequence ID" value="NC_019943.1"/>
</dbReference>
<protein>
    <submittedName>
        <fullName evidence="1">Uncharacterized protein</fullName>
    </submittedName>
</protein>
<proteinExistence type="predicted"/>
<evidence type="ECO:0000313" key="1">
    <source>
        <dbReference type="EMBL" id="AGB03744.1"/>
    </source>
</evidence>